<dbReference type="InterPro" id="IPR013324">
    <property type="entry name" value="RNA_pol_sigma_r3/r4-like"/>
</dbReference>
<dbReference type="OrthoDB" id="799938at2"/>
<dbReference type="SUPFAM" id="SSF88946">
    <property type="entry name" value="Sigma2 domain of RNA polymerase sigma factors"/>
    <property type="match status" value="1"/>
</dbReference>
<dbReference type="InterPro" id="IPR036388">
    <property type="entry name" value="WH-like_DNA-bd_sf"/>
</dbReference>
<gene>
    <name evidence="7" type="primary">rpoE_2</name>
    <name evidence="7" type="ORF">TFUB20_01540</name>
</gene>
<dbReference type="Gene3D" id="1.10.1740.10">
    <property type="match status" value="1"/>
</dbReference>
<dbReference type="InterPro" id="IPR013249">
    <property type="entry name" value="RNA_pol_sigma70_r4_t2"/>
</dbReference>
<dbReference type="Gene3D" id="1.10.10.10">
    <property type="entry name" value="Winged helix-like DNA-binding domain superfamily/Winged helix DNA-binding domain"/>
    <property type="match status" value="1"/>
</dbReference>
<protein>
    <submittedName>
        <fullName evidence="7">ECF RNA polymerase sigma factor RpoE</fullName>
    </submittedName>
</protein>
<evidence type="ECO:0000256" key="3">
    <source>
        <dbReference type="ARBA" id="ARBA00023082"/>
    </source>
</evidence>
<dbReference type="Proteomes" id="UP000182057">
    <property type="component" value="Unassembled WGS sequence"/>
</dbReference>
<keyword evidence="2" id="KW-0805">Transcription regulation</keyword>
<dbReference type="InterPro" id="IPR014327">
    <property type="entry name" value="RNA_pol_sigma70_bacteroid"/>
</dbReference>
<dbReference type="GO" id="GO:0006352">
    <property type="term" value="P:DNA-templated transcription initiation"/>
    <property type="evidence" value="ECO:0007669"/>
    <property type="project" value="InterPro"/>
</dbReference>
<accession>A0A1D3UP46</accession>
<dbReference type="InterPro" id="IPR013325">
    <property type="entry name" value="RNA_pol_sigma_r2"/>
</dbReference>
<dbReference type="EMBL" id="FMMM01000055">
    <property type="protein sequence ID" value="SCQ21932.1"/>
    <property type="molecule type" value="Genomic_DNA"/>
</dbReference>
<dbReference type="PANTHER" id="PTHR43133">
    <property type="entry name" value="RNA POLYMERASE ECF-TYPE SIGMA FACTO"/>
    <property type="match status" value="1"/>
</dbReference>
<name>A0A1D3UP46_TANFO</name>
<dbReference type="SUPFAM" id="SSF88659">
    <property type="entry name" value="Sigma3 and sigma4 domains of RNA polymerase sigma factors"/>
    <property type="match status" value="1"/>
</dbReference>
<dbReference type="NCBIfam" id="TIGR02985">
    <property type="entry name" value="Sig70_bacteroi1"/>
    <property type="match status" value="1"/>
</dbReference>
<evidence type="ECO:0000259" key="5">
    <source>
        <dbReference type="Pfam" id="PF04542"/>
    </source>
</evidence>
<dbReference type="InterPro" id="IPR039425">
    <property type="entry name" value="RNA_pol_sigma-70-like"/>
</dbReference>
<dbReference type="AlphaFoldDB" id="A0A1D3UP46"/>
<dbReference type="RefSeq" id="WP_046824976.1">
    <property type="nucleotide sequence ID" value="NZ_CAUTZR010000013.1"/>
</dbReference>
<comment type="similarity">
    <text evidence="1">Belongs to the sigma-70 factor family. ECF subfamily.</text>
</comment>
<keyword evidence="3" id="KW-0731">Sigma factor</keyword>
<evidence type="ECO:0000313" key="7">
    <source>
        <dbReference type="EMBL" id="SCQ21932.1"/>
    </source>
</evidence>
<dbReference type="NCBIfam" id="TIGR02937">
    <property type="entry name" value="sigma70-ECF"/>
    <property type="match status" value="1"/>
</dbReference>
<keyword evidence="4" id="KW-0804">Transcription</keyword>
<dbReference type="GO" id="GO:0003677">
    <property type="term" value="F:DNA binding"/>
    <property type="evidence" value="ECO:0007669"/>
    <property type="project" value="InterPro"/>
</dbReference>
<feature type="domain" description="RNA polymerase sigma factor 70 region 4 type 2" evidence="6">
    <location>
        <begin position="123"/>
        <end position="175"/>
    </location>
</feature>
<proteinExistence type="inferred from homology"/>
<sequence>MDVDLRLLKEGNEHVFRQIVQSCEGRLNRFAMIYTQNRAVSEEIVSDTFLSLWINRHSLDENTRLIPYLTVILRNKCINYLRSFRHKFVSIDEMDIGAMYMKAHLYTLEDDASGLLEEEDLRLIISKAMESLPEKTRAIFEMSRIQGIKNKEIADKYGLSVKTIEFHITKALQHLRKNLPKEYFFLFFFLFSSYWR</sequence>
<dbReference type="PANTHER" id="PTHR43133:SF46">
    <property type="entry name" value="RNA POLYMERASE SIGMA-70 FACTOR ECF SUBFAMILY"/>
    <property type="match status" value="1"/>
</dbReference>
<feature type="domain" description="RNA polymerase sigma-70 region 2" evidence="5">
    <location>
        <begin position="20"/>
        <end position="83"/>
    </location>
</feature>
<dbReference type="InterPro" id="IPR014284">
    <property type="entry name" value="RNA_pol_sigma-70_dom"/>
</dbReference>
<evidence type="ECO:0000256" key="4">
    <source>
        <dbReference type="ARBA" id="ARBA00023163"/>
    </source>
</evidence>
<dbReference type="GO" id="GO:0016987">
    <property type="term" value="F:sigma factor activity"/>
    <property type="evidence" value="ECO:0007669"/>
    <property type="project" value="UniProtKB-KW"/>
</dbReference>
<evidence type="ECO:0000259" key="6">
    <source>
        <dbReference type="Pfam" id="PF08281"/>
    </source>
</evidence>
<dbReference type="Pfam" id="PF08281">
    <property type="entry name" value="Sigma70_r4_2"/>
    <property type="match status" value="1"/>
</dbReference>
<dbReference type="Pfam" id="PF04542">
    <property type="entry name" value="Sigma70_r2"/>
    <property type="match status" value="1"/>
</dbReference>
<evidence type="ECO:0000256" key="1">
    <source>
        <dbReference type="ARBA" id="ARBA00010641"/>
    </source>
</evidence>
<dbReference type="InterPro" id="IPR007627">
    <property type="entry name" value="RNA_pol_sigma70_r2"/>
</dbReference>
<evidence type="ECO:0000256" key="2">
    <source>
        <dbReference type="ARBA" id="ARBA00023015"/>
    </source>
</evidence>
<organism evidence="7 8">
    <name type="scientific">Tannerella forsythia</name>
    <name type="common">Bacteroides forsythus</name>
    <dbReference type="NCBI Taxonomy" id="28112"/>
    <lineage>
        <taxon>Bacteria</taxon>
        <taxon>Pseudomonadati</taxon>
        <taxon>Bacteroidota</taxon>
        <taxon>Bacteroidia</taxon>
        <taxon>Bacteroidales</taxon>
        <taxon>Tannerellaceae</taxon>
        <taxon>Tannerella</taxon>
    </lineage>
</organism>
<reference evidence="7 8" key="1">
    <citation type="submission" date="2016-09" db="EMBL/GenBank/DDBJ databases">
        <authorList>
            <person name="Capua I."/>
            <person name="De Benedictis P."/>
            <person name="Joannis T."/>
            <person name="Lombin L.H."/>
            <person name="Cattoli G."/>
        </authorList>
    </citation>
    <scope>NUCLEOTIDE SEQUENCE [LARGE SCALE GENOMIC DNA]</scope>
    <source>
        <strain evidence="7 8">UB20</strain>
    </source>
</reference>
<evidence type="ECO:0000313" key="8">
    <source>
        <dbReference type="Proteomes" id="UP000182057"/>
    </source>
</evidence>